<keyword evidence="4 5" id="KW-0539">Nucleus</keyword>
<feature type="compositionally biased region" description="Basic and acidic residues" evidence="6">
    <location>
        <begin position="229"/>
        <end position="241"/>
    </location>
</feature>
<keyword evidence="2" id="KW-0678">Repressor</keyword>
<organism evidence="8 9">
    <name type="scientific">Olea europaea subsp. europaea</name>
    <dbReference type="NCBI Taxonomy" id="158383"/>
    <lineage>
        <taxon>Eukaryota</taxon>
        <taxon>Viridiplantae</taxon>
        <taxon>Streptophyta</taxon>
        <taxon>Embryophyta</taxon>
        <taxon>Tracheophyta</taxon>
        <taxon>Spermatophyta</taxon>
        <taxon>Magnoliopsida</taxon>
        <taxon>eudicotyledons</taxon>
        <taxon>Gunneridae</taxon>
        <taxon>Pentapetalae</taxon>
        <taxon>asterids</taxon>
        <taxon>lamiids</taxon>
        <taxon>Lamiales</taxon>
        <taxon>Oleaceae</taxon>
        <taxon>Oleeae</taxon>
        <taxon>Olea</taxon>
    </lineage>
</organism>
<evidence type="ECO:0000313" key="9">
    <source>
        <dbReference type="Proteomes" id="UP000594638"/>
    </source>
</evidence>
<proteinExistence type="predicted"/>
<evidence type="ECO:0000256" key="2">
    <source>
        <dbReference type="ARBA" id="ARBA00022491"/>
    </source>
</evidence>
<dbReference type="PANTHER" id="PTHR12346">
    <property type="entry name" value="SIN3B-RELATED"/>
    <property type="match status" value="1"/>
</dbReference>
<protein>
    <submittedName>
        <fullName evidence="8">Paired amphipathic helix Sin3-like 4 isoform X1</fullName>
    </submittedName>
</protein>
<dbReference type="Pfam" id="PF16879">
    <property type="entry name" value="Sin3a_C"/>
    <property type="match status" value="1"/>
</dbReference>
<dbReference type="PROSITE" id="PS51477">
    <property type="entry name" value="PAH"/>
    <property type="match status" value="3"/>
</dbReference>
<dbReference type="GO" id="GO:0003714">
    <property type="term" value="F:transcription corepressor activity"/>
    <property type="evidence" value="ECO:0007669"/>
    <property type="project" value="InterPro"/>
</dbReference>
<feature type="compositionally biased region" description="Polar residues" evidence="6">
    <location>
        <begin position="877"/>
        <end position="891"/>
    </location>
</feature>
<evidence type="ECO:0000256" key="5">
    <source>
        <dbReference type="PROSITE-ProRule" id="PRU00810"/>
    </source>
</evidence>
<evidence type="ECO:0000256" key="1">
    <source>
        <dbReference type="ARBA" id="ARBA00004123"/>
    </source>
</evidence>
<feature type="compositionally biased region" description="Basic and acidic residues" evidence="6">
    <location>
        <begin position="896"/>
        <end position="915"/>
    </location>
</feature>
<accession>A0A8S0SVJ3</accession>
<dbReference type="InterPro" id="IPR003822">
    <property type="entry name" value="PAH"/>
</dbReference>
<gene>
    <name evidence="8" type="ORF">OLEA9_A051783</name>
</gene>
<dbReference type="OrthoDB" id="10265969at2759"/>
<feature type="compositionally biased region" description="Acidic residues" evidence="6">
    <location>
        <begin position="971"/>
        <end position="981"/>
    </location>
</feature>
<evidence type="ECO:0000256" key="6">
    <source>
        <dbReference type="SAM" id="MobiDB-lite"/>
    </source>
</evidence>
<feature type="region of interest" description="Disordered" evidence="6">
    <location>
        <begin position="229"/>
        <end position="290"/>
    </location>
</feature>
<evidence type="ECO:0000313" key="8">
    <source>
        <dbReference type="EMBL" id="CAA2996667.1"/>
    </source>
</evidence>
<dbReference type="FunFam" id="1.20.1160.11:FF:000001">
    <property type="entry name" value="Paired amphipathic helix protein Sin3"/>
    <property type="match status" value="1"/>
</dbReference>
<feature type="compositionally biased region" description="Polar residues" evidence="6">
    <location>
        <begin position="929"/>
        <end position="948"/>
    </location>
</feature>
<dbReference type="InterPro" id="IPR039774">
    <property type="entry name" value="Sin3-like"/>
</dbReference>
<dbReference type="EMBL" id="CACTIH010005531">
    <property type="protein sequence ID" value="CAA2996667.1"/>
    <property type="molecule type" value="Genomic_DNA"/>
</dbReference>
<dbReference type="InterPro" id="IPR036600">
    <property type="entry name" value="PAH_sf"/>
</dbReference>
<feature type="region of interest" description="Disordered" evidence="6">
    <location>
        <begin position="1"/>
        <end position="35"/>
    </location>
</feature>
<comment type="caution">
    <text evidence="8">The sequence shown here is derived from an EMBL/GenBank/DDBJ whole genome shotgun (WGS) entry which is preliminary data.</text>
</comment>
<feature type="compositionally biased region" description="Basic and acidic residues" evidence="6">
    <location>
        <begin position="1"/>
        <end position="10"/>
    </location>
</feature>
<feature type="region of interest" description="Disordered" evidence="6">
    <location>
        <begin position="859"/>
        <end position="1035"/>
    </location>
</feature>
<keyword evidence="9" id="KW-1185">Reference proteome</keyword>
<dbReference type="Gramene" id="OE9A051783T6">
    <property type="protein sequence ID" value="OE9A051783C6"/>
    <property type="gene ID" value="OE9A051783"/>
</dbReference>
<feature type="compositionally biased region" description="Low complexity" evidence="6">
    <location>
        <begin position="982"/>
        <end position="995"/>
    </location>
</feature>
<sequence length="1357" mass="154205">MKRSRDDMHENSQLCPVISSRAEPSGQGQMSGVSSVQRLTTNDALTYLKAVKDIFQDKKDKYDDFLEVMKDFKSQRIDTAGVIVRVKELFKGHRDLILGFNTFLPKGYEITLPLEEEPLLKKKPVEFEEAINFVNKIKIRFHGQDHVYKTFLDILNMYRNESKSITEVYQEVAALFQNHPDLLVEFTHFLPDTSGAASFHYVQTGRNHILNQDDRNSPMTVARPIHAEKKPTASHADRDLNFDQTNPDQLRCAEKEKERREDGEEVEPEHGDGFNHKRKSGLSDDSMADQFHQGMQDPVSAFCEKVKERLQNPDSYEKFLDCLRSYDSKFVTRAQFQMLVASLLGAHLDLMEEFEEFRTYFEKTGCLRNNKHIFRSLKAEERDGDRDREREDREKNKHRDTRERDRYDRGVAFTSKDIIGAKMSIYASKDKYLAKPIQELDLSNCESCTPSYRLLPKNYPIPSVSNRTEIGNQVLNDEWVSVTSGSEDYSFKHMRKNQYEESLFRCEDDRFELDMLLESANATTKHVEELLDMFNDNADSSIRIEDHLTALDLRCIERLYGDHGLDVMDVLRKNALMALPIILTRLKQKQEEWARCRSDFNKVWAEIYAKNYHKSLDHRSFYFKQQDAKSLSTKALLAEIKEISEKNDKEDELLLSIGARNRQLNKPHMEFEYTDLDIHEDLYQLIKYSCKEVCTPEQCQKVMRIWTTFLEPVLGIPPRTQGAKDTDDVVKANNHVANIGERDGSPDDEAASLSCKPSDVPRTEGENIPSSSSRKASVSISDYGFKGNGCCDDVACENDILCNTAQRGLVQTGDHVIPAAAGTRKQATCLEQDIPIAAGPESVNKSNASDSHHVFFASPLRVDRANDGSGKEMIPSEESQGGVSRRPTSSVGIVPKDFKAQTCREESEARCKSEREDGELSPSGDLEENNSTTVLNTDTEAIHNSNKCDVSKQRNGKEETCCEETGGGNEADADDEGEESAEGSSDGENASENGNVLAGEYADGEDCSPEEPDEDVDHDENDNKAESEVEAEGMADIHETEGVVPFSGRFLQTVKPLTKKISVSVDGKEKNSRIFYGNDSFYVLFRLHQMLYERIQKAKLHSSSPENKWRLLNDVNPTDSYARFKDALYSLLNGSSDNTKFEDDCRAIIGAHSYLLFTFDKLIYKLIKQLQIIAIEEMDNKLLQLYAYERSRNPEKFSDAVYWENAHFLLHDDSLHRIQCFSSPTRLSIQLMDNEHDKPEVTAVSMDPKFAAYLNNDLLSVVPERKETPGVFLKRNKRKLACGDEISATSKAMEGLIISNGLECKVACNSLKAAYVFDTEDFLFRTRKRRKPSHQNGSCSAASNGGRVRRFHKLLLS</sequence>
<dbReference type="InterPro" id="IPR013194">
    <property type="entry name" value="HDAC_interact_dom"/>
</dbReference>
<comment type="subcellular location">
    <subcellularLocation>
        <location evidence="1 5">Nucleus</location>
    </subcellularLocation>
</comment>
<evidence type="ECO:0000256" key="3">
    <source>
        <dbReference type="ARBA" id="ARBA00022737"/>
    </source>
</evidence>
<dbReference type="InterPro" id="IPR031693">
    <property type="entry name" value="Sin3_C"/>
</dbReference>
<feature type="compositionally biased region" description="Basic and acidic residues" evidence="6">
    <location>
        <begin position="251"/>
        <end position="275"/>
    </location>
</feature>
<dbReference type="GO" id="GO:0000122">
    <property type="term" value="P:negative regulation of transcription by RNA polymerase II"/>
    <property type="evidence" value="ECO:0007669"/>
    <property type="project" value="TreeGrafter"/>
</dbReference>
<keyword evidence="3" id="KW-0677">Repeat</keyword>
<feature type="domain" description="Histone deacetylase interacting" evidence="7">
    <location>
        <begin position="444"/>
        <end position="544"/>
    </location>
</feature>
<dbReference type="Pfam" id="PF02671">
    <property type="entry name" value="PAH"/>
    <property type="match status" value="3"/>
</dbReference>
<dbReference type="Gene3D" id="1.20.1160.11">
    <property type="entry name" value="Paired amphipathic helix"/>
    <property type="match status" value="3"/>
</dbReference>
<dbReference type="GO" id="GO:0000118">
    <property type="term" value="C:histone deacetylase complex"/>
    <property type="evidence" value="ECO:0007669"/>
    <property type="project" value="TreeGrafter"/>
</dbReference>
<dbReference type="Proteomes" id="UP000594638">
    <property type="component" value="Unassembled WGS sequence"/>
</dbReference>
<dbReference type="SUPFAM" id="SSF47762">
    <property type="entry name" value="PAH2 domain"/>
    <property type="match status" value="3"/>
</dbReference>
<feature type="region of interest" description="Disordered" evidence="6">
    <location>
        <begin position="380"/>
        <end position="404"/>
    </location>
</feature>
<feature type="compositionally biased region" description="Basic and acidic residues" evidence="6">
    <location>
        <begin position="861"/>
        <end position="870"/>
    </location>
</feature>
<evidence type="ECO:0000259" key="7">
    <source>
        <dbReference type="SMART" id="SM00761"/>
    </source>
</evidence>
<feature type="compositionally biased region" description="Acidic residues" evidence="6">
    <location>
        <begin position="1002"/>
        <end position="1020"/>
    </location>
</feature>
<name>A0A8S0SVJ3_OLEEU</name>
<dbReference type="GO" id="GO:0000785">
    <property type="term" value="C:chromatin"/>
    <property type="evidence" value="ECO:0007669"/>
    <property type="project" value="TreeGrafter"/>
</dbReference>
<dbReference type="FunFam" id="1.20.1160.11:FF:000003">
    <property type="entry name" value="Paired amphipathic helix SIN3-like protein"/>
    <property type="match status" value="1"/>
</dbReference>
<feature type="region of interest" description="Disordered" evidence="6">
    <location>
        <begin position="738"/>
        <end position="775"/>
    </location>
</feature>
<reference evidence="8 9" key="1">
    <citation type="submission" date="2019-12" db="EMBL/GenBank/DDBJ databases">
        <authorList>
            <person name="Alioto T."/>
            <person name="Alioto T."/>
            <person name="Gomez Garrido J."/>
        </authorList>
    </citation>
    <scope>NUCLEOTIDE SEQUENCE [LARGE SCALE GENOMIC DNA]</scope>
</reference>
<dbReference type="SMART" id="SM00761">
    <property type="entry name" value="HDAC_interact"/>
    <property type="match status" value="1"/>
</dbReference>
<evidence type="ECO:0000256" key="4">
    <source>
        <dbReference type="ARBA" id="ARBA00023242"/>
    </source>
</evidence>
<dbReference type="Pfam" id="PF08295">
    <property type="entry name" value="Sin3_corepress"/>
    <property type="match status" value="1"/>
</dbReference>
<dbReference type="PANTHER" id="PTHR12346:SF0">
    <property type="entry name" value="SIN3A, ISOFORM G"/>
    <property type="match status" value="1"/>
</dbReference>
<feature type="compositionally biased region" description="Basic and acidic residues" evidence="6">
    <location>
        <begin position="949"/>
        <end position="960"/>
    </location>
</feature>
<feature type="compositionally biased region" description="Low complexity" evidence="6">
    <location>
        <begin position="25"/>
        <end position="35"/>
    </location>
</feature>